<dbReference type="AlphaFoldDB" id="A0A0P1AM32"/>
<dbReference type="Proteomes" id="UP000054928">
    <property type="component" value="Unassembled WGS sequence"/>
</dbReference>
<keyword evidence="2" id="KW-1185">Reference proteome</keyword>
<evidence type="ECO:0000313" key="2">
    <source>
        <dbReference type="Proteomes" id="UP000054928"/>
    </source>
</evidence>
<dbReference type="RefSeq" id="XP_024578442.1">
    <property type="nucleotide sequence ID" value="XM_024727912.1"/>
</dbReference>
<dbReference type="GeneID" id="36407434"/>
<name>A0A0P1AM32_PLAHL</name>
<evidence type="ECO:0000313" key="1">
    <source>
        <dbReference type="EMBL" id="CEG42073.1"/>
    </source>
</evidence>
<reference evidence="2" key="1">
    <citation type="submission" date="2014-09" db="EMBL/GenBank/DDBJ databases">
        <authorList>
            <person name="Sharma Rahul"/>
            <person name="Thines Marco"/>
        </authorList>
    </citation>
    <scope>NUCLEOTIDE SEQUENCE [LARGE SCALE GENOMIC DNA]</scope>
</reference>
<accession>A0A0P1AM32</accession>
<organism evidence="1 2">
    <name type="scientific">Plasmopara halstedii</name>
    <name type="common">Downy mildew of sunflower</name>
    <dbReference type="NCBI Taxonomy" id="4781"/>
    <lineage>
        <taxon>Eukaryota</taxon>
        <taxon>Sar</taxon>
        <taxon>Stramenopiles</taxon>
        <taxon>Oomycota</taxon>
        <taxon>Peronosporomycetes</taxon>
        <taxon>Peronosporales</taxon>
        <taxon>Peronosporaceae</taxon>
        <taxon>Plasmopara</taxon>
    </lineage>
</organism>
<proteinExistence type="predicted"/>
<dbReference type="EMBL" id="CCYD01000610">
    <property type="protein sequence ID" value="CEG42073.1"/>
    <property type="molecule type" value="Genomic_DNA"/>
</dbReference>
<protein>
    <submittedName>
        <fullName evidence="1">Uncharacterized protein</fullName>
    </submittedName>
</protein>
<sequence length="76" mass="8571">MIGANQRFTKSATFLLILTTRIKDDTEIPTKLTSWCRRNSSQVLDLNGNQVSQRSSIDDVTTFYSKMKICLRQAGG</sequence>